<dbReference type="Gene3D" id="1.10.10.60">
    <property type="entry name" value="Homeodomain-like"/>
    <property type="match status" value="1"/>
</dbReference>
<keyword evidence="5 17" id="KW-0597">Phosphoprotein</keyword>
<dbReference type="Gene3D" id="1.10.8.60">
    <property type="match status" value="1"/>
</dbReference>
<dbReference type="InterPro" id="IPR011006">
    <property type="entry name" value="CheY-like_superfamily"/>
</dbReference>
<evidence type="ECO:0000313" key="20">
    <source>
        <dbReference type="EMBL" id="QDY69039.1"/>
    </source>
</evidence>
<keyword evidence="6" id="KW-0547">Nucleotide-binding</keyword>
<evidence type="ECO:0000256" key="3">
    <source>
        <dbReference type="ARBA" id="ARBA00022490"/>
    </source>
</evidence>
<dbReference type="GO" id="GO:0005524">
    <property type="term" value="F:ATP binding"/>
    <property type="evidence" value="ECO:0007669"/>
    <property type="project" value="UniProtKB-KW"/>
</dbReference>
<gene>
    <name evidence="20" type="ORF">FPZ52_04945</name>
</gene>
<dbReference type="CDD" id="cd00009">
    <property type="entry name" value="AAA"/>
    <property type="match status" value="1"/>
</dbReference>
<evidence type="ECO:0000256" key="2">
    <source>
        <dbReference type="ARBA" id="ARBA00019059"/>
    </source>
</evidence>
<dbReference type="InterPro" id="IPR058031">
    <property type="entry name" value="AAA_lid_NorR"/>
</dbReference>
<dbReference type="Proteomes" id="UP000318483">
    <property type="component" value="Chromosome"/>
</dbReference>
<dbReference type="PANTHER" id="PTHR32071:SF95">
    <property type="entry name" value="DNA-BINDING TRANSCRIPTIONAL REGULATOR NTRC"/>
    <property type="match status" value="1"/>
</dbReference>
<dbReference type="PROSITE" id="PS50110">
    <property type="entry name" value="RESPONSE_REGULATORY"/>
    <property type="match status" value="1"/>
</dbReference>
<evidence type="ECO:0000256" key="12">
    <source>
        <dbReference type="ARBA" id="ARBA00023163"/>
    </source>
</evidence>
<name>A0A5B8I6I5_9RHOB</name>
<dbReference type="SUPFAM" id="SSF52172">
    <property type="entry name" value="CheY-like"/>
    <property type="match status" value="1"/>
</dbReference>
<comment type="subcellular location">
    <subcellularLocation>
        <location evidence="1">Cytoplasm</location>
    </subcellularLocation>
</comment>
<dbReference type="RefSeq" id="WP_146364265.1">
    <property type="nucleotide sequence ID" value="NZ_CP042261.1"/>
</dbReference>
<dbReference type="InterPro" id="IPR025662">
    <property type="entry name" value="Sigma_54_int_dom_ATP-bd_1"/>
</dbReference>
<dbReference type="PANTHER" id="PTHR32071">
    <property type="entry name" value="TRANSCRIPTIONAL REGULATORY PROTEIN"/>
    <property type="match status" value="1"/>
</dbReference>
<dbReference type="Gene3D" id="3.40.50.300">
    <property type="entry name" value="P-loop containing nucleotide triphosphate hydrolases"/>
    <property type="match status" value="1"/>
</dbReference>
<dbReference type="Pfam" id="PF14532">
    <property type="entry name" value="Sigma54_activ_2"/>
    <property type="match status" value="1"/>
</dbReference>
<comment type="function">
    <text evidence="16">Member of the two-component regulatory system NtrB/NtrC, which controls expression of the nitrogen-regulated (ntr) genes in response to nitrogen limitation. Phosphorylated NtrC binds directly to DNA and stimulates the formation of open promoter-sigma54-RNA polymerase complexes.</text>
</comment>
<evidence type="ECO:0000256" key="14">
    <source>
        <dbReference type="ARBA" id="ARBA00029881"/>
    </source>
</evidence>
<dbReference type="SMART" id="SM00448">
    <property type="entry name" value="REC"/>
    <property type="match status" value="1"/>
</dbReference>
<feature type="domain" description="Sigma-54 factor interaction" evidence="18">
    <location>
        <begin position="144"/>
        <end position="344"/>
    </location>
</feature>
<dbReference type="GO" id="GO:0006355">
    <property type="term" value="P:regulation of DNA-templated transcription"/>
    <property type="evidence" value="ECO:0007669"/>
    <property type="project" value="InterPro"/>
</dbReference>
<dbReference type="InterPro" id="IPR002078">
    <property type="entry name" value="Sigma_54_int"/>
</dbReference>
<dbReference type="InterPro" id="IPR025944">
    <property type="entry name" value="Sigma_54_int_dom_CS"/>
</dbReference>
<keyword evidence="13" id="KW-0535">Nitrogen fixation</keyword>
<dbReference type="GO" id="GO:0005737">
    <property type="term" value="C:cytoplasm"/>
    <property type="evidence" value="ECO:0007669"/>
    <property type="project" value="UniProtKB-SubCell"/>
</dbReference>
<dbReference type="SUPFAM" id="SSF46689">
    <property type="entry name" value="Homeodomain-like"/>
    <property type="match status" value="1"/>
</dbReference>
<dbReference type="SUPFAM" id="SSF52540">
    <property type="entry name" value="P-loop containing nucleoside triphosphate hydrolases"/>
    <property type="match status" value="1"/>
</dbReference>
<dbReference type="PRINTS" id="PR01590">
    <property type="entry name" value="HTHFIS"/>
</dbReference>
<dbReference type="KEGG" id="lit:FPZ52_04945"/>
<keyword evidence="7" id="KW-0067">ATP-binding</keyword>
<evidence type="ECO:0000256" key="17">
    <source>
        <dbReference type="PROSITE-ProRule" id="PRU00169"/>
    </source>
</evidence>
<keyword evidence="11" id="KW-0010">Activator</keyword>
<evidence type="ECO:0000256" key="15">
    <source>
        <dbReference type="ARBA" id="ARBA00031910"/>
    </source>
</evidence>
<evidence type="ECO:0000256" key="6">
    <source>
        <dbReference type="ARBA" id="ARBA00022741"/>
    </source>
</evidence>
<evidence type="ECO:0000256" key="4">
    <source>
        <dbReference type="ARBA" id="ARBA00022491"/>
    </source>
</evidence>
<dbReference type="AlphaFoldDB" id="A0A5B8I6I5"/>
<dbReference type="Pfam" id="PF00072">
    <property type="entry name" value="Response_reg"/>
    <property type="match status" value="1"/>
</dbReference>
<dbReference type="SMART" id="SM00382">
    <property type="entry name" value="AAA"/>
    <property type="match status" value="1"/>
</dbReference>
<feature type="modified residue" description="4-aspartylphosphate" evidence="17">
    <location>
        <position position="53"/>
    </location>
</feature>
<evidence type="ECO:0000313" key="21">
    <source>
        <dbReference type="Proteomes" id="UP000318483"/>
    </source>
</evidence>
<evidence type="ECO:0000256" key="13">
    <source>
        <dbReference type="ARBA" id="ARBA00023231"/>
    </source>
</evidence>
<keyword evidence="12" id="KW-0804">Transcription</keyword>
<evidence type="ECO:0000256" key="16">
    <source>
        <dbReference type="ARBA" id="ARBA00043886"/>
    </source>
</evidence>
<proteinExistence type="predicted"/>
<evidence type="ECO:0000259" key="18">
    <source>
        <dbReference type="PROSITE" id="PS50045"/>
    </source>
</evidence>
<dbReference type="InterPro" id="IPR002197">
    <property type="entry name" value="HTH_Fis"/>
</dbReference>
<dbReference type="InterPro" id="IPR003593">
    <property type="entry name" value="AAA+_ATPase"/>
</dbReference>
<evidence type="ECO:0000256" key="9">
    <source>
        <dbReference type="ARBA" id="ARBA00023015"/>
    </source>
</evidence>
<keyword evidence="4" id="KW-0678">Repressor</keyword>
<dbReference type="GO" id="GO:0000160">
    <property type="term" value="P:phosphorelay signal transduction system"/>
    <property type="evidence" value="ECO:0007669"/>
    <property type="project" value="UniProtKB-KW"/>
</dbReference>
<dbReference type="PROSITE" id="PS50045">
    <property type="entry name" value="SIGMA54_INTERACT_4"/>
    <property type="match status" value="1"/>
</dbReference>
<organism evidence="20 21">
    <name type="scientific">Qingshengfaniella alkalisoli</name>
    <dbReference type="NCBI Taxonomy" id="2599296"/>
    <lineage>
        <taxon>Bacteria</taxon>
        <taxon>Pseudomonadati</taxon>
        <taxon>Pseudomonadota</taxon>
        <taxon>Alphaproteobacteria</taxon>
        <taxon>Rhodobacterales</taxon>
        <taxon>Paracoccaceae</taxon>
        <taxon>Qingshengfaniella</taxon>
    </lineage>
</organism>
<keyword evidence="8" id="KW-0902">Two-component regulatory system</keyword>
<evidence type="ECO:0000256" key="8">
    <source>
        <dbReference type="ARBA" id="ARBA00023012"/>
    </source>
</evidence>
<keyword evidence="10" id="KW-0238">DNA-binding</keyword>
<sequence>MDGTVLVADDDRTIRTVLTQALTRAGCKVHATSSLMTLKRWVDEGKGDLVISDVIMPDGNGLEMLPQIGKERPSLPVIVISAQNTIMTAIQAAEAEAFDYLPKPFDLPDLMKRAARALEVKRRASVKRDTEARDLPQDQDDLPLVGRTPAMQALYRLVARVMNTELPVMITGESGTGKSLIARAIHDFSDRRTTPFVVVSAADLEGVDGPATVLSRAKGGSILFDEIGDFDEDAQAKIVRMLDSLGDSAPRIMASSQDDLSIRMEEGAFRKDLFYRLGGVTINVPALRERVDDIALLAEHFLARTERDGEPSRRFDADALDLIRGYTWPGNVRQLENTVRRLVATSVEENITRAEVELVLGNQPAMQPMGRRGDSEKLSASVAKHLRRYFDLHGGALPPPGLYQRILREVEMPLIEIALDATGGNQAKCADLLGINRNTLRKKITDLDIRVTRRRKLM</sequence>
<dbReference type="EMBL" id="CP042261">
    <property type="protein sequence ID" value="QDY69039.1"/>
    <property type="molecule type" value="Genomic_DNA"/>
</dbReference>
<keyword evidence="21" id="KW-1185">Reference proteome</keyword>
<evidence type="ECO:0000259" key="19">
    <source>
        <dbReference type="PROSITE" id="PS50110"/>
    </source>
</evidence>
<dbReference type="Pfam" id="PF25601">
    <property type="entry name" value="AAA_lid_14"/>
    <property type="match status" value="1"/>
</dbReference>
<dbReference type="InterPro" id="IPR001789">
    <property type="entry name" value="Sig_transdc_resp-reg_receiver"/>
</dbReference>
<evidence type="ECO:0000256" key="5">
    <source>
        <dbReference type="ARBA" id="ARBA00022553"/>
    </source>
</evidence>
<dbReference type="PROSITE" id="PS00688">
    <property type="entry name" value="SIGMA54_INTERACT_3"/>
    <property type="match status" value="1"/>
</dbReference>
<reference evidence="20 21" key="1">
    <citation type="submission" date="2019-07" db="EMBL/GenBank/DDBJ databases">
        <title>Litoreibacter alkalisoli sp. nov., isolated from saline-alkaline soil.</title>
        <authorList>
            <person name="Wang S."/>
            <person name="Xu L."/>
            <person name="Xing Y.-T."/>
            <person name="Sun J.-Q."/>
        </authorList>
    </citation>
    <scope>NUCLEOTIDE SEQUENCE [LARGE SCALE GENOMIC DNA]</scope>
    <source>
        <strain evidence="20 21">LN3S51</strain>
    </source>
</reference>
<dbReference type="InterPro" id="IPR009057">
    <property type="entry name" value="Homeodomain-like_sf"/>
</dbReference>
<dbReference type="OrthoDB" id="9802388at2"/>
<dbReference type="InterPro" id="IPR027417">
    <property type="entry name" value="P-loop_NTPase"/>
</dbReference>
<dbReference type="Pfam" id="PF02954">
    <property type="entry name" value="HTH_8"/>
    <property type="match status" value="1"/>
</dbReference>
<dbReference type="Gene3D" id="3.40.50.2300">
    <property type="match status" value="1"/>
</dbReference>
<protein>
    <recommendedName>
        <fullName evidence="2">DNA-binding transcriptional regulator NtrC</fullName>
    </recommendedName>
    <alternativeName>
        <fullName evidence="14">Nitrogen regulation protein NR(I)</fullName>
    </alternativeName>
    <alternativeName>
        <fullName evidence="15">Nitrogen regulator I</fullName>
    </alternativeName>
</protein>
<keyword evidence="3" id="KW-0963">Cytoplasm</keyword>
<dbReference type="GO" id="GO:0043565">
    <property type="term" value="F:sequence-specific DNA binding"/>
    <property type="evidence" value="ECO:0007669"/>
    <property type="project" value="InterPro"/>
</dbReference>
<evidence type="ECO:0000256" key="7">
    <source>
        <dbReference type="ARBA" id="ARBA00022840"/>
    </source>
</evidence>
<accession>A0A5B8I6I5</accession>
<evidence type="ECO:0000256" key="11">
    <source>
        <dbReference type="ARBA" id="ARBA00023159"/>
    </source>
</evidence>
<evidence type="ECO:0000256" key="1">
    <source>
        <dbReference type="ARBA" id="ARBA00004496"/>
    </source>
</evidence>
<dbReference type="PROSITE" id="PS00675">
    <property type="entry name" value="SIGMA54_INTERACT_1"/>
    <property type="match status" value="1"/>
</dbReference>
<feature type="domain" description="Response regulatory" evidence="19">
    <location>
        <begin position="4"/>
        <end position="118"/>
    </location>
</feature>
<keyword evidence="9" id="KW-0805">Transcription regulation</keyword>
<evidence type="ECO:0000256" key="10">
    <source>
        <dbReference type="ARBA" id="ARBA00023125"/>
    </source>
</evidence>